<sequence>MVLVYSNESETSMFPYLFLSSPPVNKYINSSSSVGNNNNNPIKICSPSNQKLANCTLKVAKVDCANKRMRIV</sequence>
<name>A0A0K2UF97_LEPSM</name>
<protein>
    <submittedName>
        <fullName evidence="1">Uncharacterized protein</fullName>
    </submittedName>
</protein>
<reference evidence="1" key="1">
    <citation type="submission" date="2014-05" db="EMBL/GenBank/DDBJ databases">
        <authorList>
            <person name="Chronopoulou M."/>
        </authorList>
    </citation>
    <scope>NUCLEOTIDE SEQUENCE</scope>
    <source>
        <tissue evidence="1">Whole organism</tissue>
    </source>
</reference>
<evidence type="ECO:0000313" key="1">
    <source>
        <dbReference type="EMBL" id="CDW36874.1"/>
    </source>
</evidence>
<proteinExistence type="predicted"/>
<dbReference type="AlphaFoldDB" id="A0A0K2UF97"/>
<dbReference type="EMBL" id="HACA01019513">
    <property type="protein sequence ID" value="CDW36874.1"/>
    <property type="molecule type" value="Transcribed_RNA"/>
</dbReference>
<accession>A0A0K2UF97</accession>
<organism evidence="1">
    <name type="scientific">Lepeophtheirus salmonis</name>
    <name type="common">Salmon louse</name>
    <name type="synonym">Caligus salmonis</name>
    <dbReference type="NCBI Taxonomy" id="72036"/>
    <lineage>
        <taxon>Eukaryota</taxon>
        <taxon>Metazoa</taxon>
        <taxon>Ecdysozoa</taxon>
        <taxon>Arthropoda</taxon>
        <taxon>Crustacea</taxon>
        <taxon>Multicrustacea</taxon>
        <taxon>Hexanauplia</taxon>
        <taxon>Copepoda</taxon>
        <taxon>Siphonostomatoida</taxon>
        <taxon>Caligidae</taxon>
        <taxon>Lepeophtheirus</taxon>
    </lineage>
</organism>